<dbReference type="EMBL" id="JAFMYW010000006">
    <property type="protein sequence ID" value="MBO0950874.1"/>
    <property type="molecule type" value="Genomic_DNA"/>
</dbReference>
<comment type="caution">
    <text evidence="2">The sequence shown here is derived from an EMBL/GenBank/DDBJ whole genome shotgun (WGS) entry which is preliminary data.</text>
</comment>
<gene>
    <name evidence="2" type="ORF">J2I46_19940</name>
</gene>
<organism evidence="2 3">
    <name type="scientific">Fibrella forsythiae</name>
    <dbReference type="NCBI Taxonomy" id="2817061"/>
    <lineage>
        <taxon>Bacteria</taxon>
        <taxon>Pseudomonadati</taxon>
        <taxon>Bacteroidota</taxon>
        <taxon>Cytophagia</taxon>
        <taxon>Cytophagales</taxon>
        <taxon>Spirosomataceae</taxon>
        <taxon>Fibrella</taxon>
    </lineage>
</organism>
<keyword evidence="3" id="KW-1185">Reference proteome</keyword>
<feature type="signal peptide" evidence="1">
    <location>
        <begin position="1"/>
        <end position="24"/>
    </location>
</feature>
<dbReference type="PROSITE" id="PS51257">
    <property type="entry name" value="PROKAR_LIPOPROTEIN"/>
    <property type="match status" value="1"/>
</dbReference>
<evidence type="ECO:0000313" key="2">
    <source>
        <dbReference type="EMBL" id="MBO0950874.1"/>
    </source>
</evidence>
<protein>
    <submittedName>
        <fullName evidence="2">Uncharacterized protein</fullName>
    </submittedName>
</protein>
<sequence length="174" mass="19124">MKSVAIFFAAITGPFFLFTFFTIAVSACHHTTADPEPEPTGWNRTEFMPVNDSIQGDYELTATLCGKNPQNLSVSVWYFPADANPKDAVYSITNPGYDDDGEPAEPELAADDLDVQVKFIKEGAVVSNYNLKAAMVLYLDPDQLAVMQITDEQGNVTWHTQLTTGNKGTTCFQL</sequence>
<evidence type="ECO:0000313" key="3">
    <source>
        <dbReference type="Proteomes" id="UP000664628"/>
    </source>
</evidence>
<dbReference type="RefSeq" id="WP_207330816.1">
    <property type="nucleotide sequence ID" value="NZ_JAFMYW010000006.1"/>
</dbReference>
<dbReference type="Proteomes" id="UP000664628">
    <property type="component" value="Unassembled WGS sequence"/>
</dbReference>
<name>A0ABS3JLI4_9BACT</name>
<keyword evidence="1" id="KW-0732">Signal</keyword>
<evidence type="ECO:0000256" key="1">
    <source>
        <dbReference type="SAM" id="SignalP"/>
    </source>
</evidence>
<feature type="chain" id="PRO_5045717127" evidence="1">
    <location>
        <begin position="25"/>
        <end position="174"/>
    </location>
</feature>
<accession>A0ABS3JLI4</accession>
<proteinExistence type="predicted"/>
<reference evidence="2 3" key="1">
    <citation type="submission" date="2021-03" db="EMBL/GenBank/DDBJ databases">
        <title>Fibrella sp. HMF5405 genome sequencing and assembly.</title>
        <authorList>
            <person name="Kang H."/>
            <person name="Kim H."/>
            <person name="Bae S."/>
            <person name="Joh K."/>
        </authorList>
    </citation>
    <scope>NUCLEOTIDE SEQUENCE [LARGE SCALE GENOMIC DNA]</scope>
    <source>
        <strain evidence="2 3">HMF5405</strain>
    </source>
</reference>